<gene>
    <name evidence="1" type="ordered locus">RrIowa_1160</name>
</gene>
<name>B0BUM8_RICRO</name>
<dbReference type="AlphaFoldDB" id="B0BUM8"/>
<evidence type="ECO:0000313" key="2">
    <source>
        <dbReference type="Proteomes" id="UP000000796"/>
    </source>
</evidence>
<organism evidence="1 2">
    <name type="scientific">Rickettsia rickettsii (strain Iowa)</name>
    <dbReference type="NCBI Taxonomy" id="452659"/>
    <lineage>
        <taxon>Bacteria</taxon>
        <taxon>Pseudomonadati</taxon>
        <taxon>Pseudomonadota</taxon>
        <taxon>Alphaproteobacteria</taxon>
        <taxon>Rickettsiales</taxon>
        <taxon>Rickettsiaceae</taxon>
        <taxon>Rickettsieae</taxon>
        <taxon>Rickettsia</taxon>
        <taxon>spotted fever group</taxon>
    </lineage>
</organism>
<reference evidence="1 2" key="2">
    <citation type="journal article" date="2015" name="Infect. Immun.">
        <title>Comparative genome sequencing of Rickettsia rickettsii strains that differ in virulence.</title>
        <authorList>
            <person name="Clark T.R."/>
            <person name="Noriea N.F."/>
            <person name="Bublitz D.C."/>
            <person name="Ellison D.W."/>
            <person name="Martens C."/>
            <person name="Lutter E.I."/>
            <person name="Hackstadt T."/>
        </authorList>
    </citation>
    <scope>NUCLEOTIDE SEQUENCE [LARGE SCALE GENOMIC DNA]</scope>
    <source>
        <strain evidence="1 2">Iowa</strain>
    </source>
</reference>
<protein>
    <submittedName>
        <fullName evidence="1">Proline/betaine transporter</fullName>
    </submittedName>
</protein>
<dbReference type="EMBL" id="CP000766">
    <property type="protein sequence ID" value="ABY72938.1"/>
    <property type="molecule type" value="Genomic_DNA"/>
</dbReference>
<dbReference type="KEGG" id="rrj:RrIowa_1160"/>
<keyword evidence="2" id="KW-1185">Reference proteome</keyword>
<proteinExistence type="predicted"/>
<dbReference type="Proteomes" id="UP000000796">
    <property type="component" value="Chromosome"/>
</dbReference>
<accession>B0BUM8</accession>
<dbReference type="HOGENOM" id="CLU_3157283_0_0_5"/>
<reference evidence="1 2" key="1">
    <citation type="journal article" date="2008" name="Infect. Immun.">
        <title>Genomic comparison of virulent Rickettsia rickettsii Sheila Smith and avirulent Rickettsia rickettsii Iowa.</title>
        <authorList>
            <person name="Ellison D.W."/>
            <person name="Clark T.R."/>
            <person name="Sturdevant D.E."/>
            <person name="Virtaneva K."/>
            <person name="Porcella S.F."/>
            <person name="Hackstadt T."/>
        </authorList>
    </citation>
    <scope>NUCLEOTIDE SEQUENCE [LARGE SCALE GENOMIC DNA]</scope>
    <source>
        <strain evidence="1 2">Iowa</strain>
    </source>
</reference>
<evidence type="ECO:0000313" key="1">
    <source>
        <dbReference type="EMBL" id="ABY72938.1"/>
    </source>
</evidence>
<sequence>MQGMSSMGARVGAELYLTESVGVLKRFPALTFVGVCASLGLTVGPWLRNLSYIL</sequence>